<dbReference type="EMBL" id="CAAHFH010000001">
    <property type="protein sequence ID" value="VGO18945.1"/>
    <property type="molecule type" value="Genomic_DNA"/>
</dbReference>
<dbReference type="InterPro" id="IPR020846">
    <property type="entry name" value="MFS_dom"/>
</dbReference>
<organism evidence="9 10">
    <name type="scientific">Pontiella sulfatireligans</name>
    <dbReference type="NCBI Taxonomy" id="2750658"/>
    <lineage>
        <taxon>Bacteria</taxon>
        <taxon>Pseudomonadati</taxon>
        <taxon>Kiritimatiellota</taxon>
        <taxon>Kiritimatiellia</taxon>
        <taxon>Kiritimatiellales</taxon>
        <taxon>Pontiellaceae</taxon>
        <taxon>Pontiella</taxon>
    </lineage>
</organism>
<evidence type="ECO:0000313" key="9">
    <source>
        <dbReference type="EMBL" id="VGO18945.1"/>
    </source>
</evidence>
<feature type="transmembrane region" description="Helical" evidence="6">
    <location>
        <begin position="205"/>
        <end position="228"/>
    </location>
</feature>
<dbReference type="InterPro" id="IPR036259">
    <property type="entry name" value="MFS_trans_sf"/>
</dbReference>
<name>A0A6C2UFM2_9BACT</name>
<evidence type="ECO:0000256" key="4">
    <source>
        <dbReference type="ARBA" id="ARBA00022989"/>
    </source>
</evidence>
<comment type="subcellular location">
    <subcellularLocation>
        <location evidence="1">Cell inner membrane</location>
        <topology evidence="1">Multi-pass membrane protein</topology>
    </subcellularLocation>
</comment>
<evidence type="ECO:0000313" key="10">
    <source>
        <dbReference type="Proteomes" id="UP000346198"/>
    </source>
</evidence>
<dbReference type="PROSITE" id="PS50850">
    <property type="entry name" value="MFS"/>
    <property type="match status" value="1"/>
</dbReference>
<dbReference type="GO" id="GO:0005886">
    <property type="term" value="C:plasma membrane"/>
    <property type="evidence" value="ECO:0007669"/>
    <property type="project" value="UniProtKB-SubCell"/>
</dbReference>
<feature type="transmembrane region" description="Helical" evidence="6">
    <location>
        <begin position="137"/>
        <end position="157"/>
    </location>
</feature>
<dbReference type="PANTHER" id="PTHR43702:SF3">
    <property type="entry name" value="PROTEIN TSGA"/>
    <property type="match status" value="1"/>
</dbReference>
<feature type="transmembrane region" description="Helical" evidence="6">
    <location>
        <begin position="248"/>
        <end position="266"/>
    </location>
</feature>
<dbReference type="RefSeq" id="WP_168433002.1">
    <property type="nucleotide sequence ID" value="NZ_CAAHFH010000001.1"/>
</dbReference>
<protein>
    <submittedName>
        <fullName evidence="9">L-fucose-proton symporter</fullName>
    </submittedName>
</protein>
<dbReference type="AlphaFoldDB" id="A0A6C2UFM2"/>
<keyword evidence="10" id="KW-1185">Reference proteome</keyword>
<gene>
    <name evidence="9" type="primary">fucP_2</name>
    <name evidence="9" type="ORF">SCARR_00999</name>
</gene>
<dbReference type="Proteomes" id="UP000346198">
    <property type="component" value="Unassembled WGS sequence"/>
</dbReference>
<dbReference type="InterPro" id="IPR011701">
    <property type="entry name" value="MFS"/>
</dbReference>
<keyword evidence="3 6" id="KW-0812">Transmembrane</keyword>
<evidence type="ECO:0000256" key="7">
    <source>
        <dbReference type="SAM" id="SignalP"/>
    </source>
</evidence>
<feature type="transmembrane region" description="Helical" evidence="6">
    <location>
        <begin position="295"/>
        <end position="317"/>
    </location>
</feature>
<dbReference type="GO" id="GO:0022857">
    <property type="term" value="F:transmembrane transporter activity"/>
    <property type="evidence" value="ECO:0007669"/>
    <property type="project" value="InterPro"/>
</dbReference>
<keyword evidence="7" id="KW-0732">Signal</keyword>
<feature type="transmembrane region" description="Helical" evidence="6">
    <location>
        <begin position="69"/>
        <end position="87"/>
    </location>
</feature>
<evidence type="ECO:0000256" key="6">
    <source>
        <dbReference type="SAM" id="Phobius"/>
    </source>
</evidence>
<dbReference type="PANTHER" id="PTHR43702">
    <property type="entry name" value="L-FUCOSE-PROTON SYMPORTER"/>
    <property type="match status" value="1"/>
</dbReference>
<feature type="transmembrane region" description="Helical" evidence="6">
    <location>
        <begin position="93"/>
        <end position="116"/>
    </location>
</feature>
<dbReference type="InterPro" id="IPR050375">
    <property type="entry name" value="MFS_TsgA-like"/>
</dbReference>
<feature type="transmembrane region" description="Helical" evidence="6">
    <location>
        <begin position="37"/>
        <end position="62"/>
    </location>
</feature>
<feature type="domain" description="Major facilitator superfamily (MFS) profile" evidence="8">
    <location>
        <begin position="1"/>
        <end position="381"/>
    </location>
</feature>
<accession>A0A6C2UFM2</accession>
<dbReference type="Pfam" id="PF07690">
    <property type="entry name" value="MFS_1"/>
    <property type="match status" value="1"/>
</dbReference>
<feature type="transmembrane region" description="Helical" evidence="6">
    <location>
        <begin position="357"/>
        <end position="375"/>
    </location>
</feature>
<proteinExistence type="predicted"/>
<evidence type="ECO:0000256" key="3">
    <source>
        <dbReference type="ARBA" id="ARBA00022692"/>
    </source>
</evidence>
<evidence type="ECO:0000256" key="5">
    <source>
        <dbReference type="ARBA" id="ARBA00023136"/>
    </source>
</evidence>
<evidence type="ECO:0000259" key="8">
    <source>
        <dbReference type="PROSITE" id="PS50850"/>
    </source>
</evidence>
<evidence type="ECO:0000256" key="1">
    <source>
        <dbReference type="ARBA" id="ARBA00004429"/>
    </source>
</evidence>
<keyword evidence="2" id="KW-1003">Cell membrane</keyword>
<reference evidence="9 10" key="1">
    <citation type="submission" date="2019-04" db="EMBL/GenBank/DDBJ databases">
        <authorList>
            <person name="Van Vliet M D."/>
        </authorList>
    </citation>
    <scope>NUCLEOTIDE SEQUENCE [LARGE SCALE GENOMIC DNA]</scope>
    <source>
        <strain evidence="9 10">F21</strain>
    </source>
</reference>
<dbReference type="Gene3D" id="1.20.1250.20">
    <property type="entry name" value="MFS general substrate transporter like domains"/>
    <property type="match status" value="2"/>
</dbReference>
<feature type="chain" id="PRO_5025426696" evidence="7">
    <location>
        <begin position="21"/>
        <end position="382"/>
    </location>
</feature>
<feature type="transmembrane region" description="Helical" evidence="6">
    <location>
        <begin position="163"/>
        <end position="184"/>
    </location>
</feature>
<feature type="transmembrane region" description="Helical" evidence="6">
    <location>
        <begin position="329"/>
        <end position="351"/>
    </location>
</feature>
<evidence type="ECO:0000256" key="2">
    <source>
        <dbReference type="ARBA" id="ARBA00022475"/>
    </source>
</evidence>
<keyword evidence="5 6" id="KW-0472">Membrane</keyword>
<keyword evidence="4 6" id="KW-1133">Transmembrane helix</keyword>
<feature type="transmembrane region" description="Helical" evidence="6">
    <location>
        <begin position="273"/>
        <end position="289"/>
    </location>
</feature>
<feature type="signal peptide" evidence="7">
    <location>
        <begin position="1"/>
        <end position="20"/>
    </location>
</feature>
<dbReference type="SUPFAM" id="SSF103473">
    <property type="entry name" value="MFS general substrate transporter"/>
    <property type="match status" value="1"/>
</dbReference>
<sequence>MKIKTLPIFMAFIVMGVADAMGPMSDAVKTQYDLSNVMATMLSFFVFIAFAAFSVPGGLLAARIGMKKLLLLGLGLNAAAMLVPSLIAPGFALLLLCIFVLGIGTTFLQVAGNPIMREVSGEGAYSRNLSFAQGFKGLGSTAATYLVTAITAIALFQNMGWRGMFPIFFVLMAVAFVTVALVKVEESKPETPPSIGSSLSLLKEPVFALAVLGIFLYVGAEVCMARFLFPILKAMGMDEVTAGKFGPALFFALLTVGRIVGGIILGKVKPRPAFRVSALLGAVGAGLLMTGNTSLAIAGVILGGLGFANIWPLLFSITVEERPERAGELSGLMCMAISGGALVPLLMGGLVDAGLNAISFVIPCVCFIYLFVLSLKGGKANA</sequence>